<dbReference type="AlphaFoldDB" id="A0A7C9VAM7"/>
<comment type="caution">
    <text evidence="2">The sequence shown here is derived from an EMBL/GenBank/DDBJ whole genome shotgun (WGS) entry which is preliminary data.</text>
</comment>
<proteinExistence type="predicted"/>
<evidence type="ECO:0000313" key="3">
    <source>
        <dbReference type="Proteomes" id="UP000481252"/>
    </source>
</evidence>
<dbReference type="RefSeq" id="WP_165121078.1">
    <property type="nucleotide sequence ID" value="NZ_JAAKZG010000018.1"/>
</dbReference>
<sequence>MTAPKSATDGEAMSELERAADQAIDACGGDARAAVTALLIANDFLERQLALTRIAVSSGFSRGWHHRKEHEQQTQQLHPERQRDRP</sequence>
<evidence type="ECO:0000256" key="1">
    <source>
        <dbReference type="SAM" id="MobiDB-lite"/>
    </source>
</evidence>
<evidence type="ECO:0000313" key="2">
    <source>
        <dbReference type="EMBL" id="NGN44704.1"/>
    </source>
</evidence>
<keyword evidence="3" id="KW-1185">Reference proteome</keyword>
<reference evidence="2 3" key="1">
    <citation type="submission" date="2020-02" db="EMBL/GenBank/DDBJ databases">
        <title>Genome sequence of the type strain CGMCC 1.15528 of Mesorhizobium zhangyense.</title>
        <authorList>
            <person name="Gao J."/>
            <person name="Sun J."/>
        </authorList>
    </citation>
    <scope>NUCLEOTIDE SEQUENCE [LARGE SCALE GENOMIC DNA]</scope>
    <source>
        <strain evidence="2 3">CGMCC 1.15528</strain>
    </source>
</reference>
<accession>A0A7C9VAM7</accession>
<dbReference type="EMBL" id="JAAKZG010000018">
    <property type="protein sequence ID" value="NGN44704.1"/>
    <property type="molecule type" value="Genomic_DNA"/>
</dbReference>
<protein>
    <submittedName>
        <fullName evidence="2">Uncharacterized protein</fullName>
    </submittedName>
</protein>
<dbReference type="Proteomes" id="UP000481252">
    <property type="component" value="Unassembled WGS sequence"/>
</dbReference>
<name>A0A7C9VAM7_9HYPH</name>
<organism evidence="2 3">
    <name type="scientific">Mesorhizobium zhangyense</name>
    <dbReference type="NCBI Taxonomy" id="1776730"/>
    <lineage>
        <taxon>Bacteria</taxon>
        <taxon>Pseudomonadati</taxon>
        <taxon>Pseudomonadota</taxon>
        <taxon>Alphaproteobacteria</taxon>
        <taxon>Hyphomicrobiales</taxon>
        <taxon>Phyllobacteriaceae</taxon>
        <taxon>Mesorhizobium</taxon>
    </lineage>
</organism>
<gene>
    <name evidence="2" type="ORF">G6N74_26970</name>
</gene>
<feature type="region of interest" description="Disordered" evidence="1">
    <location>
        <begin position="61"/>
        <end position="86"/>
    </location>
</feature>